<accession>A0A1D7UC79</accession>
<dbReference type="PANTHER" id="PTHR30614:SF0">
    <property type="entry name" value="L-CYSTINE TRANSPORT SYSTEM PERMEASE PROTEIN TCYL"/>
    <property type="match status" value="1"/>
</dbReference>
<dbReference type="KEGG" id="bvv:BHK69_30075"/>
<gene>
    <name evidence="11" type="ORF">BHK69_30075</name>
</gene>
<evidence type="ECO:0000256" key="6">
    <source>
        <dbReference type="ARBA" id="ARBA00022970"/>
    </source>
</evidence>
<name>A0A1D7UC79_9HYPH</name>
<dbReference type="NCBIfam" id="TIGR03003">
    <property type="entry name" value="ectoine_ehuD"/>
    <property type="match status" value="1"/>
</dbReference>
<evidence type="ECO:0000313" key="11">
    <source>
        <dbReference type="EMBL" id="AOO84972.1"/>
    </source>
</evidence>
<evidence type="ECO:0000256" key="8">
    <source>
        <dbReference type="ARBA" id="ARBA00023136"/>
    </source>
</evidence>
<feature type="transmembrane region" description="Helical" evidence="9">
    <location>
        <begin position="31"/>
        <end position="51"/>
    </location>
</feature>
<proteinExistence type="inferred from homology"/>
<evidence type="ECO:0000313" key="12">
    <source>
        <dbReference type="Proteomes" id="UP000094969"/>
    </source>
</evidence>
<keyword evidence="8 9" id="KW-0472">Membrane</keyword>
<evidence type="ECO:0000256" key="2">
    <source>
        <dbReference type="ARBA" id="ARBA00010072"/>
    </source>
</evidence>
<protein>
    <submittedName>
        <fullName evidence="11">Ectoine/hydroxyectoine ABC transporter permease subunit EhuD</fullName>
    </submittedName>
</protein>
<keyword evidence="7 9" id="KW-1133">Transmembrane helix</keyword>
<dbReference type="GO" id="GO:0043190">
    <property type="term" value="C:ATP-binding cassette (ABC) transporter complex"/>
    <property type="evidence" value="ECO:0007669"/>
    <property type="project" value="InterPro"/>
</dbReference>
<feature type="domain" description="ABC transmembrane type-1" evidence="10">
    <location>
        <begin position="27"/>
        <end position="216"/>
    </location>
</feature>
<evidence type="ECO:0000259" key="10">
    <source>
        <dbReference type="PROSITE" id="PS50928"/>
    </source>
</evidence>
<organism evidence="11 12">
    <name type="scientific">Bosea vaviloviae</name>
    <dbReference type="NCBI Taxonomy" id="1526658"/>
    <lineage>
        <taxon>Bacteria</taxon>
        <taxon>Pseudomonadati</taxon>
        <taxon>Pseudomonadota</taxon>
        <taxon>Alphaproteobacteria</taxon>
        <taxon>Hyphomicrobiales</taxon>
        <taxon>Boseaceae</taxon>
        <taxon>Bosea</taxon>
    </lineage>
</organism>
<geneLocation type="plasmid" evidence="11 12">
    <name>unnamed1</name>
</geneLocation>
<keyword evidence="11" id="KW-0614">Plasmid</keyword>
<feature type="transmembrane region" description="Helical" evidence="9">
    <location>
        <begin position="7"/>
        <end position="25"/>
    </location>
</feature>
<dbReference type="InterPro" id="IPR010065">
    <property type="entry name" value="AA_ABC_transptr_permease_3TM"/>
</dbReference>
<dbReference type="SUPFAM" id="SSF161098">
    <property type="entry name" value="MetI-like"/>
    <property type="match status" value="1"/>
</dbReference>
<evidence type="ECO:0000256" key="4">
    <source>
        <dbReference type="ARBA" id="ARBA00022475"/>
    </source>
</evidence>
<keyword evidence="6" id="KW-0029">Amino-acid transport</keyword>
<keyword evidence="5 9" id="KW-0812">Transmembrane</keyword>
<dbReference type="OrthoDB" id="9814550at2"/>
<comment type="subcellular location">
    <subcellularLocation>
        <location evidence="1">Cell inner membrane</location>
        <topology evidence="1">Multi-pass membrane protein</topology>
    </subcellularLocation>
    <subcellularLocation>
        <location evidence="9">Cell membrane</location>
        <topology evidence="9">Multi-pass membrane protein</topology>
    </subcellularLocation>
</comment>
<reference evidence="11 12" key="1">
    <citation type="journal article" date="2015" name="Antonie Van Leeuwenhoek">
        <title>Bosea vaviloviae sp. nov., a new species of slow-growing rhizobia isolated from nodules of the relict species Vavilovia formosa (Stev.) Fed.</title>
        <authorList>
            <person name="Safronova V.I."/>
            <person name="Kuznetsova I.G."/>
            <person name="Sazanova A.L."/>
            <person name="Kimeklis A.K."/>
            <person name="Belimov A.A."/>
            <person name="Andronov E.E."/>
            <person name="Pinaev A.G."/>
            <person name="Chizhevskaya E.P."/>
            <person name="Pukhaev A.R."/>
            <person name="Popov K.P."/>
            <person name="Willems A."/>
            <person name="Tikhonovich I.A."/>
        </authorList>
    </citation>
    <scope>NUCLEOTIDE SEQUENCE [LARGE SCALE GENOMIC DNA]</scope>
    <source>
        <strain evidence="11 12">Vaf18</strain>
        <plasmid evidence="11">unnamed1</plasmid>
    </source>
</reference>
<dbReference type="InterPro" id="IPR043429">
    <property type="entry name" value="ArtM/GltK/GlnP/TcyL/YhdX-like"/>
</dbReference>
<dbReference type="Gene3D" id="1.10.3720.10">
    <property type="entry name" value="MetI-like"/>
    <property type="match status" value="1"/>
</dbReference>
<evidence type="ECO:0000256" key="1">
    <source>
        <dbReference type="ARBA" id="ARBA00004429"/>
    </source>
</evidence>
<feature type="transmembrane region" description="Helical" evidence="9">
    <location>
        <begin position="193"/>
        <end position="215"/>
    </location>
</feature>
<dbReference type="GO" id="GO:0022857">
    <property type="term" value="F:transmembrane transporter activity"/>
    <property type="evidence" value="ECO:0007669"/>
    <property type="project" value="InterPro"/>
</dbReference>
<evidence type="ECO:0000256" key="7">
    <source>
        <dbReference type="ARBA" id="ARBA00022989"/>
    </source>
</evidence>
<keyword evidence="3 9" id="KW-0813">Transport</keyword>
<dbReference type="PANTHER" id="PTHR30614">
    <property type="entry name" value="MEMBRANE COMPONENT OF AMINO ACID ABC TRANSPORTER"/>
    <property type="match status" value="1"/>
</dbReference>
<dbReference type="PROSITE" id="PS50928">
    <property type="entry name" value="ABC_TM1"/>
    <property type="match status" value="1"/>
</dbReference>
<evidence type="ECO:0000256" key="9">
    <source>
        <dbReference type="RuleBase" id="RU363032"/>
    </source>
</evidence>
<keyword evidence="4" id="KW-1003">Cell membrane</keyword>
<dbReference type="RefSeq" id="WP_069694155.1">
    <property type="nucleotide sequence ID" value="NZ_CP017148.1"/>
</dbReference>
<keyword evidence="12" id="KW-1185">Reference proteome</keyword>
<comment type="similarity">
    <text evidence="2">Belongs to the binding-protein-dependent transport system permease family. HisMQ subfamily.</text>
</comment>
<dbReference type="CDD" id="cd06261">
    <property type="entry name" value="TM_PBP2"/>
    <property type="match status" value="1"/>
</dbReference>
<evidence type="ECO:0000256" key="3">
    <source>
        <dbReference type="ARBA" id="ARBA00022448"/>
    </source>
</evidence>
<dbReference type="NCBIfam" id="TIGR01726">
    <property type="entry name" value="HEQRo_perm_3TM"/>
    <property type="match status" value="1"/>
</dbReference>
<dbReference type="Proteomes" id="UP000094969">
    <property type="component" value="Plasmid unnamed1"/>
</dbReference>
<dbReference type="GO" id="GO:0006865">
    <property type="term" value="P:amino acid transport"/>
    <property type="evidence" value="ECO:0007669"/>
    <property type="project" value="UniProtKB-KW"/>
</dbReference>
<evidence type="ECO:0000256" key="5">
    <source>
        <dbReference type="ARBA" id="ARBA00022692"/>
    </source>
</evidence>
<dbReference type="EMBL" id="CP017148">
    <property type="protein sequence ID" value="AOO84972.1"/>
    <property type="molecule type" value="Genomic_DNA"/>
</dbReference>
<dbReference type="InterPro" id="IPR035906">
    <property type="entry name" value="MetI-like_sf"/>
</dbReference>
<dbReference type="InterPro" id="IPR000515">
    <property type="entry name" value="MetI-like"/>
</dbReference>
<dbReference type="InterPro" id="IPR014341">
    <property type="entry name" value="Ectoine_EhuD"/>
</dbReference>
<dbReference type="Pfam" id="PF00528">
    <property type="entry name" value="BPD_transp_1"/>
    <property type="match status" value="1"/>
</dbReference>
<sequence length="230" mass="25593">MILGHELVLSSSAAFAWSILPILLIGLRTTLLAMFAGFVIAVVVGMIFALLRRSRWKPVTWPVGFVVEFLRNTPLLMQLFFLYFVLPEFGVTLPAFWTGTTVLGLQYAAYVSEVYRAGLDALPKGQWEAATALNLSKTRTYRTVVLPQMIPRVLPALGNYLISMMKDTPVLSTITVVEMLNLANRIGDRTFEYLVPLSMVGAIFFVLTCVCSALLRGLERFVPQKGIALR</sequence>
<dbReference type="AlphaFoldDB" id="A0A1D7UC79"/>